<organism evidence="1 2">
    <name type="scientific">Methylomonas defluvii</name>
    <dbReference type="NCBI Taxonomy" id="3045149"/>
    <lineage>
        <taxon>Bacteria</taxon>
        <taxon>Pseudomonadati</taxon>
        <taxon>Pseudomonadota</taxon>
        <taxon>Gammaproteobacteria</taxon>
        <taxon>Methylococcales</taxon>
        <taxon>Methylococcaceae</taxon>
        <taxon>Methylomonas</taxon>
    </lineage>
</organism>
<evidence type="ECO:0000313" key="1">
    <source>
        <dbReference type="EMBL" id="MDX8127882.1"/>
    </source>
</evidence>
<protein>
    <submittedName>
        <fullName evidence="1">Uncharacterized protein</fullName>
    </submittedName>
</protein>
<dbReference type="Proteomes" id="UP001284537">
    <property type="component" value="Unassembled WGS sequence"/>
</dbReference>
<dbReference type="EMBL" id="JAXARY010000009">
    <property type="protein sequence ID" value="MDX8127882.1"/>
    <property type="molecule type" value="Genomic_DNA"/>
</dbReference>
<sequence>MTVKRNVITRDAIIKANMAMIEGRAVDFSKMPSSVVNIIQKNKPSASDIRRAFAEAVRAVEANVE</sequence>
<gene>
    <name evidence="1" type="ORF">QLH52_11365</name>
</gene>
<keyword evidence="2" id="KW-1185">Reference proteome</keyword>
<proteinExistence type="predicted"/>
<dbReference type="RefSeq" id="WP_319961616.1">
    <property type="nucleotide sequence ID" value="NZ_JAXARY010000009.1"/>
</dbReference>
<accession>A0ABU4UEL6</accession>
<evidence type="ECO:0000313" key="2">
    <source>
        <dbReference type="Proteomes" id="UP001284537"/>
    </source>
</evidence>
<reference evidence="1 2" key="1">
    <citation type="submission" date="2023-11" db="EMBL/GenBank/DDBJ databases">
        <authorList>
            <person name="Ouyang M.-Y."/>
        </authorList>
    </citation>
    <scope>NUCLEOTIDE SEQUENCE [LARGE SCALE GENOMIC DNA]</scope>
    <source>
        <strain evidence="1 2">OY6</strain>
    </source>
</reference>
<comment type="caution">
    <text evidence="1">The sequence shown here is derived from an EMBL/GenBank/DDBJ whole genome shotgun (WGS) entry which is preliminary data.</text>
</comment>
<name>A0ABU4UEL6_9GAMM</name>